<dbReference type="InterPro" id="IPR015943">
    <property type="entry name" value="WD40/YVTN_repeat-like_dom_sf"/>
</dbReference>
<dbReference type="AlphaFoldDB" id="A0A6H5GYD5"/>
<accession>A0A6H5GYD5</accession>
<feature type="compositionally biased region" description="Basic and acidic residues" evidence="2">
    <location>
        <begin position="366"/>
        <end position="380"/>
    </location>
</feature>
<evidence type="ECO:0000313" key="3">
    <source>
        <dbReference type="EMBL" id="CAB0008166.1"/>
    </source>
</evidence>
<feature type="region of interest" description="Disordered" evidence="2">
    <location>
        <begin position="240"/>
        <end position="395"/>
    </location>
</feature>
<dbReference type="OrthoDB" id="26681at2759"/>
<gene>
    <name evidence="3" type="ORF">NTEN_LOCUS13412</name>
</gene>
<keyword evidence="4" id="KW-1185">Reference proteome</keyword>
<evidence type="ECO:0000256" key="1">
    <source>
        <dbReference type="PROSITE-ProRule" id="PRU00221"/>
    </source>
</evidence>
<feature type="compositionally biased region" description="Basic and acidic residues" evidence="2">
    <location>
        <begin position="301"/>
        <end position="311"/>
    </location>
</feature>
<dbReference type="SUPFAM" id="SSF50978">
    <property type="entry name" value="WD40 repeat-like"/>
    <property type="match status" value="1"/>
</dbReference>
<proteinExistence type="predicted"/>
<protein>
    <submittedName>
        <fullName evidence="3">Uncharacterized protein</fullName>
    </submittedName>
</protein>
<feature type="compositionally biased region" description="Polar residues" evidence="2">
    <location>
        <begin position="267"/>
        <end position="285"/>
    </location>
</feature>
<dbReference type="Proteomes" id="UP000479000">
    <property type="component" value="Unassembled WGS sequence"/>
</dbReference>
<dbReference type="InterPro" id="IPR036322">
    <property type="entry name" value="WD40_repeat_dom_sf"/>
</dbReference>
<dbReference type="Gene3D" id="2.130.10.10">
    <property type="entry name" value="YVTN repeat-like/Quinoprotein amine dehydrogenase"/>
    <property type="match status" value="1"/>
</dbReference>
<dbReference type="Pfam" id="PF00400">
    <property type="entry name" value="WD40"/>
    <property type="match status" value="1"/>
</dbReference>
<feature type="repeat" description="WD" evidence="1">
    <location>
        <begin position="4"/>
        <end position="37"/>
    </location>
</feature>
<dbReference type="InterPro" id="IPR001680">
    <property type="entry name" value="WD40_rpt"/>
</dbReference>
<feature type="compositionally biased region" description="Basic and acidic residues" evidence="2">
    <location>
        <begin position="326"/>
        <end position="341"/>
    </location>
</feature>
<dbReference type="PROSITE" id="PS50294">
    <property type="entry name" value="WD_REPEATS_REGION"/>
    <property type="match status" value="1"/>
</dbReference>
<sequence>MESVRGHGDAVSCLAWASPDRLVTGSWDCYVRVWKIRRPFTCLVWDGKTLLVGGAQGTIYLWDLVNVALVKEFQAHTVKTDSSFVVAWSTMLDQSLLDDLTALEGADFAESYHQYGLELLASFKKVASQMARNANKGKPQTTDAQSIKFPPSVSEKLTERLQGPMAHTLPPNVSPTRADVPLLNMTTSPTTSSAGGRPPRRAKQRVHSYALMKISAKVRRPTNADIHESVSTLVHISEDSSSAFDNSQKDIFKKPLLPPKRGKANVPASQTKMEETVSASTSQSMAPADDKSLPEVVTSEDPAHDGERGVAVEEPCQPSEAEETVTEEREDNREPSPEKTQRSSSSDPPLVDAAASFGRATRSKMRKVELEKQARTKSSERSTPSSESNKENPAAAILKDLLKGTTKPRTPMKTPNLLSPMEQQKKMAAREAAALNSTVTEDNIGIHENDQAEADDRSCPPRVARRCTHPHPEQGGEQVEELHCLLPENEEKYQACAHCCFPQLSYSWCKIYLFNY</sequence>
<keyword evidence="1" id="KW-0853">WD repeat</keyword>
<dbReference type="PROSITE" id="PS50082">
    <property type="entry name" value="WD_REPEATS_2"/>
    <property type="match status" value="1"/>
</dbReference>
<name>A0A6H5GYD5_9HEMI</name>
<reference evidence="3 4" key="1">
    <citation type="submission" date="2020-02" db="EMBL/GenBank/DDBJ databases">
        <authorList>
            <person name="Ferguson B K."/>
        </authorList>
    </citation>
    <scope>NUCLEOTIDE SEQUENCE [LARGE SCALE GENOMIC DNA]</scope>
</reference>
<dbReference type="EMBL" id="CADCXU010020202">
    <property type="protein sequence ID" value="CAB0008166.1"/>
    <property type="molecule type" value="Genomic_DNA"/>
</dbReference>
<feature type="region of interest" description="Disordered" evidence="2">
    <location>
        <begin position="186"/>
        <end position="206"/>
    </location>
</feature>
<evidence type="ECO:0000313" key="4">
    <source>
        <dbReference type="Proteomes" id="UP000479000"/>
    </source>
</evidence>
<organism evidence="3 4">
    <name type="scientific">Nesidiocoris tenuis</name>
    <dbReference type="NCBI Taxonomy" id="355587"/>
    <lineage>
        <taxon>Eukaryota</taxon>
        <taxon>Metazoa</taxon>
        <taxon>Ecdysozoa</taxon>
        <taxon>Arthropoda</taxon>
        <taxon>Hexapoda</taxon>
        <taxon>Insecta</taxon>
        <taxon>Pterygota</taxon>
        <taxon>Neoptera</taxon>
        <taxon>Paraneoptera</taxon>
        <taxon>Hemiptera</taxon>
        <taxon>Heteroptera</taxon>
        <taxon>Panheteroptera</taxon>
        <taxon>Cimicomorpha</taxon>
        <taxon>Miridae</taxon>
        <taxon>Dicyphina</taxon>
        <taxon>Nesidiocoris</taxon>
    </lineage>
</organism>
<evidence type="ECO:0000256" key="2">
    <source>
        <dbReference type="SAM" id="MobiDB-lite"/>
    </source>
</evidence>